<accession>A0A2Z2HUJ1</accession>
<dbReference type="Proteomes" id="UP000250088">
    <property type="component" value="Chromosome"/>
</dbReference>
<dbReference type="GeneID" id="32894160"/>
<dbReference type="AlphaFoldDB" id="A0A2Z2HUJ1"/>
<dbReference type="EMBL" id="CP019893">
    <property type="protein sequence ID" value="ARS89815.1"/>
    <property type="molecule type" value="Genomic_DNA"/>
</dbReference>
<evidence type="ECO:0000313" key="4">
    <source>
        <dbReference type="EMBL" id="ARS89815.1"/>
    </source>
</evidence>
<dbReference type="PANTHER" id="PTHR43877">
    <property type="entry name" value="AMINOALKYLPHOSPHONATE N-ACETYLTRANSFERASE-RELATED-RELATED"/>
    <property type="match status" value="1"/>
</dbReference>
<dbReference type="InterPro" id="IPR000182">
    <property type="entry name" value="GNAT_dom"/>
</dbReference>
<protein>
    <submittedName>
        <fullName evidence="4">GNAT family N-acetyltransferase</fullName>
    </submittedName>
</protein>
<dbReference type="RefSeq" id="WP_086888194.1">
    <property type="nucleotide sequence ID" value="NZ_CP019893.1"/>
</dbReference>
<dbReference type="KEGG" id="naj:B1756_08730"/>
<dbReference type="PANTHER" id="PTHR43877:SF1">
    <property type="entry name" value="ACETYLTRANSFERASE"/>
    <property type="match status" value="1"/>
</dbReference>
<feature type="domain" description="N-acetyltransferase" evidence="3">
    <location>
        <begin position="3"/>
        <end position="168"/>
    </location>
</feature>
<reference evidence="5" key="1">
    <citation type="submission" date="2017-02" db="EMBL/GenBank/DDBJ databases">
        <title>Natronthermophilus aegyptiacus gen. nov.,sp. nov., an aerobic, extremely halophilic alkalithermophilic archaeon isolated from the athalassohaline Wadi An Natrun, Egypt.</title>
        <authorList>
            <person name="Zhao B."/>
        </authorList>
    </citation>
    <scope>NUCLEOTIDE SEQUENCE [LARGE SCALE GENOMIC DNA]</scope>
    <source>
        <strain evidence="5">JW/NM-HA 15</strain>
    </source>
</reference>
<name>A0A2Z2HUJ1_9EURY</name>
<keyword evidence="1 4" id="KW-0808">Transferase</keyword>
<evidence type="ECO:0000256" key="2">
    <source>
        <dbReference type="ARBA" id="ARBA00023315"/>
    </source>
</evidence>
<dbReference type="PROSITE" id="PS51186">
    <property type="entry name" value="GNAT"/>
    <property type="match status" value="1"/>
</dbReference>
<dbReference type="Gene3D" id="3.40.630.30">
    <property type="match status" value="1"/>
</dbReference>
<keyword evidence="5" id="KW-1185">Reference proteome</keyword>
<evidence type="ECO:0000256" key="1">
    <source>
        <dbReference type="ARBA" id="ARBA00022679"/>
    </source>
</evidence>
<dbReference type="InterPro" id="IPR050832">
    <property type="entry name" value="Bact_Acetyltransf"/>
</dbReference>
<gene>
    <name evidence="4" type="ORF">B1756_08730</name>
</gene>
<dbReference type="OrthoDB" id="11597at2157"/>
<organism evidence="4 5">
    <name type="scientific">Natrarchaeobaculum aegyptiacum</name>
    <dbReference type="NCBI Taxonomy" id="745377"/>
    <lineage>
        <taxon>Archaea</taxon>
        <taxon>Methanobacteriati</taxon>
        <taxon>Methanobacteriota</taxon>
        <taxon>Stenosarchaea group</taxon>
        <taxon>Halobacteria</taxon>
        <taxon>Halobacteriales</taxon>
        <taxon>Natrialbaceae</taxon>
        <taxon>Natrarchaeobaculum</taxon>
    </lineage>
</organism>
<proteinExistence type="predicted"/>
<dbReference type="CDD" id="cd04301">
    <property type="entry name" value="NAT_SF"/>
    <property type="match status" value="1"/>
</dbReference>
<dbReference type="Pfam" id="PF00583">
    <property type="entry name" value="Acetyltransf_1"/>
    <property type="match status" value="1"/>
</dbReference>
<evidence type="ECO:0000313" key="5">
    <source>
        <dbReference type="Proteomes" id="UP000250088"/>
    </source>
</evidence>
<keyword evidence="2" id="KW-0012">Acyltransferase</keyword>
<dbReference type="GO" id="GO:0016747">
    <property type="term" value="F:acyltransferase activity, transferring groups other than amino-acyl groups"/>
    <property type="evidence" value="ECO:0007669"/>
    <property type="project" value="InterPro"/>
</dbReference>
<dbReference type="SUPFAM" id="SSF55729">
    <property type="entry name" value="Acyl-CoA N-acyltransferases (Nat)"/>
    <property type="match status" value="1"/>
</dbReference>
<dbReference type="InterPro" id="IPR016181">
    <property type="entry name" value="Acyl_CoA_acyltransferase"/>
</dbReference>
<sequence length="168" mass="18856">MPLDVRCAVPDDAAAIREIARKSWHAAYDPILGEETVTETINQWYALENLKASIAESHAREDAVCLIAEEADEPVGFVHAGPHRDRPAVASLNRIYVRPDRWGEGSGTALLEHVQDSLRGEYDRLYLAVLADNEVGVSFYESASFKRIRTQDSDLKPEVKEYVYTKPL</sequence>
<evidence type="ECO:0000259" key="3">
    <source>
        <dbReference type="PROSITE" id="PS51186"/>
    </source>
</evidence>